<keyword evidence="4" id="KW-1185">Reference proteome</keyword>
<name>A0A7Z0VKL5_9GAMM</name>
<accession>A0A7Z0VKL5</accession>
<evidence type="ECO:0000313" key="3">
    <source>
        <dbReference type="EMBL" id="ODJ87362.1"/>
    </source>
</evidence>
<reference evidence="3 4" key="1">
    <citation type="submission" date="2016-06" db="EMBL/GenBank/DDBJ databases">
        <title>Genome sequence of endosymbiont of Candidatus Endolucinida thiodiazotropha.</title>
        <authorList>
            <person name="Poehlein A."/>
            <person name="Koenig S."/>
            <person name="Heiden S.E."/>
            <person name="Thuermer A."/>
            <person name="Voget S."/>
            <person name="Daniel R."/>
            <person name="Markert S."/>
            <person name="Gros O."/>
            <person name="Schweder T."/>
        </authorList>
    </citation>
    <scope>NUCLEOTIDE SEQUENCE [LARGE SCALE GENOMIC DNA]</scope>
    <source>
        <strain evidence="3 4">COS</strain>
    </source>
</reference>
<feature type="region of interest" description="Disordered" evidence="1">
    <location>
        <begin position="39"/>
        <end position="65"/>
    </location>
</feature>
<protein>
    <submittedName>
        <fullName evidence="3">Uncharacterized protein</fullName>
    </submittedName>
</protein>
<dbReference type="Proteomes" id="UP000094769">
    <property type="component" value="Unassembled WGS sequence"/>
</dbReference>
<dbReference type="RefSeq" id="WP_069124923.1">
    <property type="nucleotide sequence ID" value="NZ_MARB01000012.1"/>
</dbReference>
<feature type="signal peptide" evidence="2">
    <location>
        <begin position="1"/>
        <end position="20"/>
    </location>
</feature>
<gene>
    <name evidence="3" type="ORF">CODIS_23370</name>
</gene>
<feature type="chain" id="PRO_5031165069" evidence="2">
    <location>
        <begin position="21"/>
        <end position="292"/>
    </location>
</feature>
<evidence type="ECO:0000313" key="4">
    <source>
        <dbReference type="Proteomes" id="UP000094769"/>
    </source>
</evidence>
<keyword evidence="2" id="KW-0732">Signal</keyword>
<evidence type="ECO:0000256" key="1">
    <source>
        <dbReference type="SAM" id="MobiDB-lite"/>
    </source>
</evidence>
<organism evidence="3 4">
    <name type="scientific">Candidatus Thiodiazotropha endolucinida</name>
    <dbReference type="NCBI Taxonomy" id="1655433"/>
    <lineage>
        <taxon>Bacteria</taxon>
        <taxon>Pseudomonadati</taxon>
        <taxon>Pseudomonadota</taxon>
        <taxon>Gammaproteobacteria</taxon>
        <taxon>Chromatiales</taxon>
        <taxon>Sedimenticolaceae</taxon>
        <taxon>Candidatus Thiodiazotropha</taxon>
    </lineage>
</organism>
<comment type="caution">
    <text evidence="3">The sequence shown here is derived from an EMBL/GenBank/DDBJ whole genome shotgun (WGS) entry which is preliminary data.</text>
</comment>
<evidence type="ECO:0000256" key="2">
    <source>
        <dbReference type="SAM" id="SignalP"/>
    </source>
</evidence>
<proteinExistence type="predicted"/>
<sequence>MHNKKVLILIFAFLMSPAQALWAEGIEGGAAEGNADEALPVTQDEQTVETESVAVDRTESAAVPETSVNTVEPAEATEAVETTDAIAAEASSETATDLSKTDFTRDSMRDHWKAREEQYQALRKRAEEAGVMLPESPPWRSEMGQMMRPDMEARMAHRKKMMSMSEEERDSLRRQHYQEMRSRAEEAGIEMPETPPWVARQQAMDEEWAKHQKVIEGMSDEERAACHAMHRRHMGMMRGGRAGTGCGGMGHQGCGMHKGDYAPRMMPGYGPGYGYGPGPVPYGPQNFWDPNQ</sequence>
<dbReference type="AlphaFoldDB" id="A0A7Z0VKL5"/>
<dbReference type="EMBL" id="MARB01000012">
    <property type="protein sequence ID" value="ODJ87362.1"/>
    <property type="molecule type" value="Genomic_DNA"/>
</dbReference>